<dbReference type="GO" id="GO:0001666">
    <property type="term" value="P:response to hypoxia"/>
    <property type="evidence" value="ECO:0007669"/>
    <property type="project" value="Ensembl"/>
</dbReference>
<evidence type="ECO:0000256" key="11">
    <source>
        <dbReference type="ARBA" id="ARBA00044498"/>
    </source>
</evidence>
<accession>A0A8C2WSN1</accession>
<evidence type="ECO:0000256" key="7">
    <source>
        <dbReference type="ARBA" id="ARBA00022723"/>
    </source>
</evidence>
<dbReference type="AlphaFoldDB" id="A0A8C2WSN1"/>
<dbReference type="Ensembl" id="ENSCLMT00005005369.1">
    <property type="protein sequence ID" value="ENSCLMP00005005012.1"/>
    <property type="gene ID" value="ENSCLMG00005002698.1"/>
</dbReference>
<organism evidence="18 19">
    <name type="scientific">Cyclopterus lumpus</name>
    <name type="common">Lumpsucker</name>
    <dbReference type="NCBI Taxonomy" id="8103"/>
    <lineage>
        <taxon>Eukaryota</taxon>
        <taxon>Metazoa</taxon>
        <taxon>Chordata</taxon>
        <taxon>Craniata</taxon>
        <taxon>Vertebrata</taxon>
        <taxon>Euteleostomi</taxon>
        <taxon>Actinopterygii</taxon>
        <taxon>Neopterygii</taxon>
        <taxon>Teleostei</taxon>
        <taxon>Neoteleostei</taxon>
        <taxon>Acanthomorphata</taxon>
        <taxon>Eupercaria</taxon>
        <taxon>Perciformes</taxon>
        <taxon>Cottioidei</taxon>
        <taxon>Cottales</taxon>
        <taxon>Cyclopteridae</taxon>
        <taxon>Cyclopterus</taxon>
    </lineage>
</organism>
<sequence length="147" mass="15853">MADFDLVLKYWGPVEANYLAYGNLVLSRLFAEHPDTQKLFPKFADIAQGDLAADVAVSTLGATVLRKLGELLRAKGSHAALLKPLVDIHGNKHKIPINNFRLIAVVVGKVLGEKAGLDAAGQQALSNVMAVVIADMEAEYKQRGFTV</sequence>
<evidence type="ECO:0000313" key="19">
    <source>
        <dbReference type="Proteomes" id="UP000694565"/>
    </source>
</evidence>
<reference evidence="18" key="1">
    <citation type="submission" date="2025-08" db="UniProtKB">
        <authorList>
            <consortium name="Ensembl"/>
        </authorList>
    </citation>
    <scope>IDENTIFICATION</scope>
</reference>
<dbReference type="GO" id="GO:0020037">
    <property type="term" value="F:heme binding"/>
    <property type="evidence" value="ECO:0007669"/>
    <property type="project" value="UniProtKB-UniRule"/>
</dbReference>
<dbReference type="PANTHER" id="PTHR47132:SF1">
    <property type="entry name" value="MYOGLOBIN"/>
    <property type="match status" value="1"/>
</dbReference>
<dbReference type="GO" id="GO:0001570">
    <property type="term" value="P:vasculogenesis"/>
    <property type="evidence" value="ECO:0007669"/>
    <property type="project" value="Ensembl"/>
</dbReference>
<dbReference type="GO" id="GO:0019825">
    <property type="term" value="F:oxygen binding"/>
    <property type="evidence" value="ECO:0007669"/>
    <property type="project" value="UniProtKB-UniRule"/>
</dbReference>
<dbReference type="GO" id="GO:0048565">
    <property type="term" value="P:digestive tract development"/>
    <property type="evidence" value="ECO:0007669"/>
    <property type="project" value="Ensembl"/>
</dbReference>
<keyword evidence="7 16" id="KW-0479">Metal-binding</keyword>
<comment type="similarity">
    <text evidence="1 15">Belongs to the globin family.</text>
</comment>
<dbReference type="Proteomes" id="UP000694565">
    <property type="component" value="Unplaced"/>
</dbReference>
<reference evidence="18" key="2">
    <citation type="submission" date="2025-09" db="UniProtKB">
        <authorList>
            <consortium name="Ensembl"/>
        </authorList>
    </citation>
    <scope>IDENTIFICATION</scope>
</reference>
<evidence type="ECO:0000256" key="16">
    <source>
        <dbReference type="RuleBase" id="RU251113"/>
    </source>
</evidence>
<dbReference type="RefSeq" id="XP_034389739.1">
    <property type="nucleotide sequence ID" value="XM_034533848.1"/>
</dbReference>
<evidence type="ECO:0000256" key="2">
    <source>
        <dbReference type="ARBA" id="ARBA00019044"/>
    </source>
</evidence>
<dbReference type="GO" id="GO:0070062">
    <property type="term" value="C:extracellular exosome"/>
    <property type="evidence" value="ECO:0007669"/>
    <property type="project" value="TreeGrafter"/>
</dbReference>
<feature type="domain" description="Globin" evidence="17">
    <location>
        <begin position="1"/>
        <end position="141"/>
    </location>
</feature>
<evidence type="ECO:0000256" key="5">
    <source>
        <dbReference type="ARBA" id="ARBA00022617"/>
    </source>
</evidence>
<comment type="subunit">
    <text evidence="12">Monomeric.</text>
</comment>
<evidence type="ECO:0000256" key="8">
    <source>
        <dbReference type="ARBA" id="ARBA00023002"/>
    </source>
</evidence>
<dbReference type="GO" id="GO:0046872">
    <property type="term" value="F:metal ion binding"/>
    <property type="evidence" value="ECO:0007669"/>
    <property type="project" value="UniProtKB-KW"/>
</dbReference>
<dbReference type="CTD" id="4151"/>
<evidence type="ECO:0000256" key="6">
    <source>
        <dbReference type="ARBA" id="ARBA00022621"/>
    </source>
</evidence>
<evidence type="ECO:0000256" key="12">
    <source>
        <dbReference type="ARBA" id="ARBA00044514"/>
    </source>
</evidence>
<comment type="subcellular location">
    <subcellularLocation>
        <location evidence="11">Cytoplasm</location>
        <location evidence="11">Sarcoplasm</location>
    </subcellularLocation>
</comment>
<keyword evidence="4" id="KW-0963">Cytoplasm</keyword>
<evidence type="ECO:0000256" key="9">
    <source>
        <dbReference type="ARBA" id="ARBA00023004"/>
    </source>
</evidence>
<dbReference type="GO" id="GO:0016491">
    <property type="term" value="F:oxidoreductase activity"/>
    <property type="evidence" value="ECO:0007669"/>
    <property type="project" value="UniProtKB-KW"/>
</dbReference>
<dbReference type="Gene3D" id="6.10.140.2100">
    <property type="match status" value="1"/>
</dbReference>
<gene>
    <name evidence="18" type="primary">mb</name>
</gene>
<dbReference type="InterPro" id="IPR002335">
    <property type="entry name" value="Myoglobin"/>
</dbReference>
<keyword evidence="10 16" id="KW-0514">Muscle protein</keyword>
<dbReference type="SMR" id="A0A8C2WSN1"/>
<keyword evidence="5 15" id="KW-0349">Heme</keyword>
<dbReference type="InterPro" id="IPR000971">
    <property type="entry name" value="Globin"/>
</dbReference>
<evidence type="ECO:0000256" key="4">
    <source>
        <dbReference type="ARBA" id="ARBA00022490"/>
    </source>
</evidence>
<dbReference type="Pfam" id="PF00042">
    <property type="entry name" value="Globin"/>
    <property type="match status" value="1"/>
</dbReference>
<keyword evidence="19" id="KW-1185">Reference proteome</keyword>
<dbReference type="PROSITE" id="PS01033">
    <property type="entry name" value="GLOBIN"/>
    <property type="match status" value="1"/>
</dbReference>
<keyword evidence="8" id="KW-0560">Oxidoreductase</keyword>
<dbReference type="GeneID" id="117731462"/>
<keyword evidence="3 15" id="KW-0813">Transport</keyword>
<dbReference type="GO" id="GO:0016528">
    <property type="term" value="C:sarcoplasm"/>
    <property type="evidence" value="ECO:0007669"/>
    <property type="project" value="UniProtKB-SubCell"/>
</dbReference>
<evidence type="ECO:0000259" key="17">
    <source>
        <dbReference type="PROSITE" id="PS01033"/>
    </source>
</evidence>
<evidence type="ECO:0000256" key="1">
    <source>
        <dbReference type="ARBA" id="ARBA00008705"/>
    </source>
</evidence>
<evidence type="ECO:0000256" key="14">
    <source>
        <dbReference type="ARBA" id="ARBA00049931"/>
    </source>
</evidence>
<dbReference type="GO" id="GO:0014823">
    <property type="term" value="P:response to activity"/>
    <property type="evidence" value="ECO:0007669"/>
    <property type="project" value="Ensembl"/>
</dbReference>
<evidence type="ECO:0000256" key="10">
    <source>
        <dbReference type="ARBA" id="ARBA00023179"/>
    </source>
</evidence>
<dbReference type="KEGG" id="clum:117731462"/>
<protein>
    <recommendedName>
        <fullName evidence="2 16">Myoglobin</fullName>
    </recommendedName>
</protein>
<evidence type="ECO:0000256" key="3">
    <source>
        <dbReference type="ARBA" id="ARBA00022448"/>
    </source>
</evidence>
<comment type="catalytic activity">
    <reaction evidence="13">
        <text>Fe(III)-heme b-[protein] + nitric oxide + H2O = Fe(II)-heme b-[protein] + nitrite + 2 H(+)</text>
        <dbReference type="Rhea" id="RHEA:77711"/>
        <dbReference type="Rhea" id="RHEA-COMP:18975"/>
        <dbReference type="Rhea" id="RHEA-COMP:18976"/>
        <dbReference type="ChEBI" id="CHEBI:15377"/>
        <dbReference type="ChEBI" id="CHEBI:15378"/>
        <dbReference type="ChEBI" id="CHEBI:16301"/>
        <dbReference type="ChEBI" id="CHEBI:16480"/>
        <dbReference type="ChEBI" id="CHEBI:55376"/>
        <dbReference type="ChEBI" id="CHEBI:60344"/>
    </reaction>
    <physiologicalReaction direction="right-to-left" evidence="13">
        <dbReference type="Rhea" id="RHEA:77713"/>
    </physiologicalReaction>
</comment>
<name>A0A8C2WSN1_CYCLU</name>
<dbReference type="Gene3D" id="6.10.140.2110">
    <property type="match status" value="1"/>
</dbReference>
<dbReference type="OrthoDB" id="6344802at2759"/>
<evidence type="ECO:0000313" key="18">
    <source>
        <dbReference type="Ensembl" id="ENSCLMP00005005012.1"/>
    </source>
</evidence>
<keyword evidence="9 16" id="KW-0408">Iron</keyword>
<evidence type="ECO:0000256" key="13">
    <source>
        <dbReference type="ARBA" id="ARBA00048118"/>
    </source>
</evidence>
<dbReference type="GeneTree" id="ENSGT00940000160809"/>
<dbReference type="InterPro" id="IPR009050">
    <property type="entry name" value="Globin-like_sf"/>
</dbReference>
<dbReference type="PRINTS" id="PR00613">
    <property type="entry name" value="MYOGLOBIN"/>
</dbReference>
<comment type="function">
    <text evidence="16">Monomeric heme protein which primary function is to store oxygen and facilitate its diffusion within muscle tissues. Reversibly binds oxygen through a pentacoordinated heme iron and enables its timely and efficient release as needed during periods of heightened demand. Depending on the oxidative conditions of tissues and cells, and in addition to its ability to bind oxygen, it also has a nitrite reductase activity whereby it regulates the production of bioactive nitric oxide. Under stress conditions, like hypoxia and anoxia, it also protects cells against reactive oxygen species thanks to its pseudoperoxidase activity.</text>
</comment>
<dbReference type="GO" id="GO:0005344">
    <property type="term" value="F:oxygen carrier activity"/>
    <property type="evidence" value="ECO:0007669"/>
    <property type="project" value="UniProtKB-UniRule"/>
</dbReference>
<dbReference type="SUPFAM" id="SSF46458">
    <property type="entry name" value="Globin-like"/>
    <property type="match status" value="1"/>
</dbReference>
<evidence type="ECO:0000256" key="15">
    <source>
        <dbReference type="RuleBase" id="RU000356"/>
    </source>
</evidence>
<keyword evidence="6 15" id="KW-0561">Oxygen transport</keyword>
<comment type="catalytic activity">
    <reaction evidence="14">
        <text>H2O2 + AH2 = A + 2 H2O</text>
        <dbReference type="Rhea" id="RHEA:30275"/>
        <dbReference type="ChEBI" id="CHEBI:13193"/>
        <dbReference type="ChEBI" id="CHEBI:15377"/>
        <dbReference type="ChEBI" id="CHEBI:16240"/>
        <dbReference type="ChEBI" id="CHEBI:17499"/>
    </reaction>
</comment>
<dbReference type="PANTHER" id="PTHR47132">
    <property type="entry name" value="MYOGLOBIN"/>
    <property type="match status" value="1"/>
</dbReference>
<proteinExistence type="inferred from homology"/>